<accession>A5ZXS1</accession>
<name>A5ZXS1_9FIRM</name>
<sequence>MNLFVWIFERTRVDKSRSSIIISDRFTGEIHIDKH</sequence>
<evidence type="ECO:0000313" key="2">
    <source>
        <dbReference type="Proteomes" id="UP000006002"/>
    </source>
</evidence>
<proteinExistence type="predicted"/>
<dbReference type="Proteomes" id="UP000006002">
    <property type="component" value="Unassembled WGS sequence"/>
</dbReference>
<reference evidence="1 2" key="2">
    <citation type="submission" date="2007-04" db="EMBL/GenBank/DDBJ databases">
        <title>Draft genome sequence of Ruminococcus obeum (ATCC 29174).</title>
        <authorList>
            <person name="Sudarsanam P."/>
            <person name="Ley R."/>
            <person name="Guruge J."/>
            <person name="Turnbaugh P.J."/>
            <person name="Mahowald M."/>
            <person name="Liep D."/>
            <person name="Gordon J."/>
        </authorList>
    </citation>
    <scope>NUCLEOTIDE SEQUENCE [LARGE SCALE GENOMIC DNA]</scope>
    <source>
        <strain evidence="1 2">ATCC 29174</strain>
    </source>
</reference>
<dbReference type="HOGENOM" id="CLU_3363608_0_0_9"/>
<protein>
    <submittedName>
        <fullName evidence="1">Uncharacterized protein</fullName>
    </submittedName>
</protein>
<evidence type="ECO:0000313" key="1">
    <source>
        <dbReference type="EMBL" id="EDM85590.1"/>
    </source>
</evidence>
<gene>
    <name evidence="1" type="ORF">RUMOBE_03827</name>
</gene>
<dbReference type="AlphaFoldDB" id="A5ZXS1"/>
<comment type="caution">
    <text evidence="1">The sequence shown here is derived from an EMBL/GenBank/DDBJ whole genome shotgun (WGS) entry which is preliminary data.</text>
</comment>
<reference evidence="1 2" key="1">
    <citation type="submission" date="2007-03" db="EMBL/GenBank/DDBJ databases">
        <authorList>
            <person name="Fulton L."/>
            <person name="Clifton S."/>
            <person name="Fulton B."/>
            <person name="Xu J."/>
            <person name="Minx P."/>
            <person name="Pepin K.H."/>
            <person name="Johnson M."/>
            <person name="Thiruvilangam P."/>
            <person name="Bhonagiri V."/>
            <person name="Nash W.E."/>
            <person name="Mardis E.R."/>
            <person name="Wilson R.K."/>
        </authorList>
    </citation>
    <scope>NUCLEOTIDE SEQUENCE [LARGE SCALE GENOMIC DNA]</scope>
    <source>
        <strain evidence="1 2">ATCC 29174</strain>
    </source>
</reference>
<dbReference type="EMBL" id="AAVO02000027">
    <property type="protein sequence ID" value="EDM85590.1"/>
    <property type="molecule type" value="Genomic_DNA"/>
</dbReference>
<organism evidence="1 2">
    <name type="scientific">Blautia obeum ATCC 29174</name>
    <dbReference type="NCBI Taxonomy" id="411459"/>
    <lineage>
        <taxon>Bacteria</taxon>
        <taxon>Bacillati</taxon>
        <taxon>Bacillota</taxon>
        <taxon>Clostridia</taxon>
        <taxon>Lachnospirales</taxon>
        <taxon>Lachnospiraceae</taxon>
        <taxon>Blautia</taxon>
    </lineage>
</organism>